<dbReference type="Gene3D" id="2.40.10.310">
    <property type="match status" value="1"/>
</dbReference>
<dbReference type="PANTHER" id="PTHR12642">
    <property type="entry name" value="RIBOSOME BIOGENESIS PROTEIN NSA2 HOMOLOG"/>
    <property type="match status" value="1"/>
</dbReference>
<keyword evidence="11" id="KW-1185">Reference proteome</keyword>
<proteinExistence type="inferred from homology"/>
<evidence type="ECO:0000256" key="8">
    <source>
        <dbReference type="RuleBase" id="RU367114"/>
    </source>
</evidence>
<name>A0A7R9MGJ6_9ACAR</name>
<comment type="function">
    <text evidence="8">Involved in the biogenesis of the 60S ribosomal subunit. May play a part in the quality control of pre-60S particles.</text>
</comment>
<feature type="region of interest" description="Disordered" evidence="9">
    <location>
        <begin position="63"/>
        <end position="82"/>
    </location>
</feature>
<dbReference type="EMBL" id="CAJPVJ010018011">
    <property type="protein sequence ID" value="CAG2176826.1"/>
    <property type="molecule type" value="Genomic_DNA"/>
</dbReference>
<evidence type="ECO:0000256" key="9">
    <source>
        <dbReference type="SAM" id="MobiDB-lite"/>
    </source>
</evidence>
<protein>
    <recommendedName>
        <fullName evidence="7 8">Ribosome biogenesis protein NSA2 homolog</fullName>
    </recommendedName>
</protein>
<comment type="subcellular location">
    <subcellularLocation>
        <location evidence="1 8">Nucleus</location>
        <location evidence="1 8">Nucleolus</location>
    </subcellularLocation>
</comment>
<dbReference type="InterPro" id="IPR039411">
    <property type="entry name" value="NSA2_fam"/>
</dbReference>
<dbReference type="GO" id="GO:0005730">
    <property type="term" value="C:nucleolus"/>
    <property type="evidence" value="ECO:0007669"/>
    <property type="project" value="UniProtKB-SubCell"/>
</dbReference>
<evidence type="ECO:0000256" key="5">
    <source>
        <dbReference type="ARBA" id="ARBA00022552"/>
    </source>
</evidence>
<keyword evidence="4 8" id="KW-0690">Ribosome biogenesis</keyword>
<sequence>MPQNEHIELFHKRFGRRLDYEERKRKKEARSVRRVSQKAQTLRGIKAKLYNKQRFTEKIQMKKTMKAHEEKSSRKKADKPVTDGAIPHYLLDRETQSRAKVLSNMIKQKRKEKAGKWEVPIPKVKAVSEMEVFRYAPKRKEKAGKWEVPIPKVKAVSEMEVFRAIKTGKRKKKCWKRMVTKVCFVGDGFTRKPPKFERFIRPMALRFKTAHVTHPELRATFSLPIIGVKKNPSSPMYTSLGVITKGTVIEVNISELGLVTQSGKVVWGKYAQVTNNPENDGCINAVLLV</sequence>
<reference evidence="10" key="1">
    <citation type="submission" date="2020-11" db="EMBL/GenBank/DDBJ databases">
        <authorList>
            <person name="Tran Van P."/>
        </authorList>
    </citation>
    <scope>NUCLEOTIDE SEQUENCE</scope>
</reference>
<evidence type="ECO:0000313" key="10">
    <source>
        <dbReference type="EMBL" id="CAD7659664.1"/>
    </source>
</evidence>
<evidence type="ECO:0000256" key="7">
    <source>
        <dbReference type="ARBA" id="ARBA00068584"/>
    </source>
</evidence>
<dbReference type="EMBL" id="OC932836">
    <property type="protein sequence ID" value="CAD7659664.1"/>
    <property type="molecule type" value="Genomic_DNA"/>
</dbReference>
<evidence type="ECO:0000256" key="4">
    <source>
        <dbReference type="ARBA" id="ARBA00022517"/>
    </source>
</evidence>
<keyword evidence="5 8" id="KW-0698">rRNA processing</keyword>
<comment type="similarity">
    <text evidence="2 8">Belongs to the eukaryotic ribosomal protein eS8 family. Ribosome biogenesis protein NSA2 subfamily.</text>
</comment>
<feature type="compositionally biased region" description="Basic and acidic residues" evidence="9">
    <location>
        <begin position="63"/>
        <end position="72"/>
    </location>
</feature>
<comment type="subunit">
    <text evidence="3 8">Component of the pre-66S ribosomal particle.</text>
</comment>
<evidence type="ECO:0000256" key="2">
    <source>
        <dbReference type="ARBA" id="ARBA00005424"/>
    </source>
</evidence>
<keyword evidence="6 8" id="KW-0539">Nucleus</keyword>
<organism evidence="10">
    <name type="scientific">Oppiella nova</name>
    <dbReference type="NCBI Taxonomy" id="334625"/>
    <lineage>
        <taxon>Eukaryota</taxon>
        <taxon>Metazoa</taxon>
        <taxon>Ecdysozoa</taxon>
        <taxon>Arthropoda</taxon>
        <taxon>Chelicerata</taxon>
        <taxon>Arachnida</taxon>
        <taxon>Acari</taxon>
        <taxon>Acariformes</taxon>
        <taxon>Sarcoptiformes</taxon>
        <taxon>Oribatida</taxon>
        <taxon>Brachypylina</taxon>
        <taxon>Oppioidea</taxon>
        <taxon>Oppiidae</taxon>
        <taxon>Oppiella</taxon>
    </lineage>
</organism>
<evidence type="ECO:0000256" key="3">
    <source>
        <dbReference type="ARBA" id="ARBA00011187"/>
    </source>
</evidence>
<dbReference type="InterPro" id="IPR022309">
    <property type="entry name" value="Ribosomal_Se8/biogenesis_NSA2"/>
</dbReference>
<evidence type="ECO:0000313" key="11">
    <source>
        <dbReference type="Proteomes" id="UP000728032"/>
    </source>
</evidence>
<dbReference type="Proteomes" id="UP000728032">
    <property type="component" value="Unassembled WGS sequence"/>
</dbReference>
<dbReference type="AlphaFoldDB" id="A0A7R9MGJ6"/>
<dbReference type="GO" id="GO:0042273">
    <property type="term" value="P:ribosomal large subunit biogenesis"/>
    <property type="evidence" value="ECO:0007669"/>
    <property type="project" value="UniProtKB-ARBA"/>
</dbReference>
<evidence type="ECO:0000256" key="1">
    <source>
        <dbReference type="ARBA" id="ARBA00004604"/>
    </source>
</evidence>
<dbReference type="OrthoDB" id="1847590at2759"/>
<dbReference type="GO" id="GO:0030684">
    <property type="term" value="C:preribosome"/>
    <property type="evidence" value="ECO:0007669"/>
    <property type="project" value="UniProtKB-ARBA"/>
</dbReference>
<dbReference type="Pfam" id="PF01201">
    <property type="entry name" value="Ribosomal_S8e"/>
    <property type="match status" value="1"/>
</dbReference>
<dbReference type="CDD" id="cd11381">
    <property type="entry name" value="NSA2"/>
    <property type="match status" value="1"/>
</dbReference>
<gene>
    <name evidence="10" type="ORF">ONB1V03_LOCUS16259</name>
</gene>
<dbReference type="FunFam" id="2.40.10.310:FF:000001">
    <property type="entry name" value="NSA2, ribosome biogenesis homolog"/>
    <property type="match status" value="1"/>
</dbReference>
<accession>A0A7R9MGJ6</accession>
<evidence type="ECO:0000256" key="6">
    <source>
        <dbReference type="ARBA" id="ARBA00023242"/>
    </source>
</evidence>
<keyword evidence="8" id="KW-0687">Ribonucleoprotein</keyword>
<dbReference type="GO" id="GO:0006364">
    <property type="term" value="P:rRNA processing"/>
    <property type="evidence" value="ECO:0007669"/>
    <property type="project" value="UniProtKB-KW"/>
</dbReference>